<evidence type="ECO:0000256" key="5">
    <source>
        <dbReference type="SAM" id="Phobius"/>
    </source>
</evidence>
<gene>
    <name evidence="7" type="ORF">orf(+5)</name>
</gene>
<dbReference type="RefSeq" id="WP_229397757.1">
    <property type="nucleotide sequence ID" value="NZ_BBZF01000012.1"/>
</dbReference>
<reference evidence="6" key="1">
    <citation type="submission" date="2011-05" db="EMBL/GenBank/DDBJ databases">
        <authorList>
            <person name="Ma H."/>
            <person name="Zhou Q."/>
            <person name="Igarashi Y."/>
            <person name="Tang G."/>
        </authorList>
    </citation>
    <scope>NUCLEOTIDE SEQUENCE</scope>
</reference>
<sequence>MRIPLITLTVILAAVFLSVGLSKLLGQQRTREQMDHIGVSVGLTKILGVLDLAGVVGLIVGLFWPPAGIAAAVGIVLEMIGAVIYHLRARDPLPVSLMPLLFAVAAGAVAVLHVLAG</sequence>
<evidence type="ECO:0000313" key="7">
    <source>
        <dbReference type="EMBL" id="AZO92771.1"/>
    </source>
</evidence>
<accession>A0A023GUJ3</accession>
<keyword evidence="2 5" id="KW-0812">Transmembrane</keyword>
<comment type="subcellular location">
    <subcellularLocation>
        <location evidence="1">Membrane</location>
        <topology evidence="1">Multi-pass membrane protein</topology>
    </subcellularLocation>
</comment>
<dbReference type="InterPro" id="IPR032808">
    <property type="entry name" value="DoxX"/>
</dbReference>
<feature type="transmembrane region" description="Helical" evidence="5">
    <location>
        <begin position="67"/>
        <end position="85"/>
    </location>
</feature>
<protein>
    <submittedName>
        <fullName evidence="6">Membrane protein</fullName>
    </submittedName>
    <submittedName>
        <fullName evidence="7">Orf(+5)</fullName>
    </submittedName>
</protein>
<organism evidence="6">
    <name type="scientific">Micromonospora okii</name>
    <dbReference type="NCBI Taxonomy" id="1182970"/>
    <lineage>
        <taxon>Bacteria</taxon>
        <taxon>Bacillati</taxon>
        <taxon>Actinomycetota</taxon>
        <taxon>Actinomycetes</taxon>
        <taxon>Micromonosporales</taxon>
        <taxon>Micromonosporaceae</taxon>
        <taxon>Micromonospora</taxon>
    </lineage>
</organism>
<feature type="transmembrane region" description="Helical" evidence="5">
    <location>
        <begin position="6"/>
        <end position="25"/>
    </location>
</feature>
<evidence type="ECO:0000256" key="3">
    <source>
        <dbReference type="ARBA" id="ARBA00022989"/>
    </source>
</evidence>
<dbReference type="EMBL" id="JN038178">
    <property type="protein sequence ID" value="AFJ52705.1"/>
    <property type="molecule type" value="Genomic_DNA"/>
</dbReference>
<evidence type="ECO:0000256" key="4">
    <source>
        <dbReference type="ARBA" id="ARBA00023136"/>
    </source>
</evidence>
<dbReference type="AlphaFoldDB" id="A0A023GUJ3"/>
<dbReference type="GO" id="GO:0016020">
    <property type="term" value="C:membrane"/>
    <property type="evidence" value="ECO:0007669"/>
    <property type="project" value="UniProtKB-SubCell"/>
</dbReference>
<dbReference type="Pfam" id="PF13564">
    <property type="entry name" value="DoxX_2"/>
    <property type="match status" value="1"/>
</dbReference>
<feature type="transmembrane region" description="Helical" evidence="5">
    <location>
        <begin position="37"/>
        <end position="61"/>
    </location>
</feature>
<evidence type="ECO:0000256" key="2">
    <source>
        <dbReference type="ARBA" id="ARBA00022692"/>
    </source>
</evidence>
<feature type="transmembrane region" description="Helical" evidence="5">
    <location>
        <begin position="97"/>
        <end position="116"/>
    </location>
</feature>
<reference evidence="6" key="2">
    <citation type="journal article" date="2013" name="Chem. Biol.">
        <title>Unconventional origin and hybrid system for construction of pyrrolopyrrole moiety in kosinostatin biosynthesis.</title>
        <authorList>
            <person name="Ma H.M."/>
            <person name="Zhou Q."/>
            <person name="Tang Y.M."/>
            <person name="Zhang Z."/>
            <person name="Chen Y.S."/>
            <person name="He H.Y."/>
            <person name="Pan H.X."/>
            <person name="Tang M.C."/>
            <person name="Gao J.F."/>
            <person name="Zhao S.Y."/>
            <person name="Igarashi Y."/>
            <person name="Tang G.L."/>
        </authorList>
    </citation>
    <scope>NUCLEOTIDE SEQUENCE</scope>
</reference>
<evidence type="ECO:0000256" key="1">
    <source>
        <dbReference type="ARBA" id="ARBA00004141"/>
    </source>
</evidence>
<name>A0A023GUJ3_9ACTN</name>
<keyword evidence="3 5" id="KW-1133">Transmembrane helix</keyword>
<dbReference type="EMBL" id="MH311781">
    <property type="protein sequence ID" value="AZO92771.1"/>
    <property type="molecule type" value="Genomic_DNA"/>
</dbReference>
<reference evidence="7" key="3">
    <citation type="journal article" date="2018" name="Appl. Environ. Microbiol.">
        <title>Discovery of 16-demethylrifamycins by Removing Predominant Polyketide Biosynthetic Pathway in Micromonospora sp. TP-A0468.</title>
        <authorList>
            <person name="Zhou Q."/>
            <person name="Luo G.C."/>
            <person name="Zhang H."/>
            <person name="Tang G.L."/>
        </authorList>
    </citation>
    <scope>NUCLEOTIDE SEQUENCE</scope>
    <source>
        <strain evidence="7">TP-A0468</strain>
    </source>
</reference>
<proteinExistence type="predicted"/>
<keyword evidence="4 5" id="KW-0472">Membrane</keyword>
<evidence type="ECO:0000313" key="6">
    <source>
        <dbReference type="EMBL" id="AFJ52705.1"/>
    </source>
</evidence>